<sequence>MSVQKSTQVATLSDVSYAMSREIVNMSLCRMSNASTSICGSPSGYASASDTSSVDSWHWGSTLDSSDSNFSLEPYPSQHQKIVFLHNAIPLAVKEHTKVFATKSIKLLLKKCSSLVSQKVRLTHWRQVYTIERKPSINLLNPVRLLQYKPIDEKLNPVEFVLKYLCNTVQDVQELRKNPQRVAHLLTGDVDVILQDVAFALSKVERINDTALKKKRPKS</sequence>
<proteinExistence type="predicted"/>
<name>A0A7E4V308_PANRE</name>
<protein>
    <submittedName>
        <fullName evidence="2">CEP41</fullName>
    </submittedName>
</protein>
<evidence type="ECO:0000313" key="2">
    <source>
        <dbReference type="WBParaSite" id="Pan_g15604.t1"/>
    </source>
</evidence>
<dbReference type="Proteomes" id="UP000492821">
    <property type="component" value="Unassembled WGS sequence"/>
</dbReference>
<organism evidence="1 2">
    <name type="scientific">Panagrellus redivivus</name>
    <name type="common">Microworm</name>
    <dbReference type="NCBI Taxonomy" id="6233"/>
    <lineage>
        <taxon>Eukaryota</taxon>
        <taxon>Metazoa</taxon>
        <taxon>Ecdysozoa</taxon>
        <taxon>Nematoda</taxon>
        <taxon>Chromadorea</taxon>
        <taxon>Rhabditida</taxon>
        <taxon>Tylenchina</taxon>
        <taxon>Panagrolaimomorpha</taxon>
        <taxon>Panagrolaimoidea</taxon>
        <taxon>Panagrolaimidae</taxon>
        <taxon>Panagrellus</taxon>
    </lineage>
</organism>
<accession>A0A7E4V308</accession>
<evidence type="ECO:0000313" key="1">
    <source>
        <dbReference type="Proteomes" id="UP000492821"/>
    </source>
</evidence>
<reference evidence="1" key="1">
    <citation type="journal article" date="2013" name="Genetics">
        <title>The draft genome and transcriptome of Panagrellus redivivus are shaped by the harsh demands of a free-living lifestyle.</title>
        <authorList>
            <person name="Srinivasan J."/>
            <person name="Dillman A.R."/>
            <person name="Macchietto M.G."/>
            <person name="Heikkinen L."/>
            <person name="Lakso M."/>
            <person name="Fracchia K.M."/>
            <person name="Antoshechkin I."/>
            <person name="Mortazavi A."/>
            <person name="Wong G."/>
            <person name="Sternberg P.W."/>
        </authorList>
    </citation>
    <scope>NUCLEOTIDE SEQUENCE [LARGE SCALE GENOMIC DNA]</scope>
    <source>
        <strain evidence="1">MT8872</strain>
    </source>
</reference>
<dbReference type="AlphaFoldDB" id="A0A7E4V308"/>
<keyword evidence="1" id="KW-1185">Reference proteome</keyword>
<dbReference type="WBParaSite" id="Pan_g15604.t1">
    <property type="protein sequence ID" value="Pan_g15604.t1"/>
    <property type="gene ID" value="Pan_g15604"/>
</dbReference>
<reference evidence="2" key="2">
    <citation type="submission" date="2020-10" db="UniProtKB">
        <authorList>
            <consortium name="WormBaseParasite"/>
        </authorList>
    </citation>
    <scope>IDENTIFICATION</scope>
</reference>